<name>A0A1H9AUT1_9GAMM</name>
<organism evidence="1 2">
    <name type="scientific">Azotobacter beijerinckii</name>
    <dbReference type="NCBI Taxonomy" id="170623"/>
    <lineage>
        <taxon>Bacteria</taxon>
        <taxon>Pseudomonadati</taxon>
        <taxon>Pseudomonadota</taxon>
        <taxon>Gammaproteobacteria</taxon>
        <taxon>Pseudomonadales</taxon>
        <taxon>Pseudomonadaceae</taxon>
        <taxon>Azotobacter</taxon>
    </lineage>
</organism>
<protein>
    <submittedName>
        <fullName evidence="1">Uncharacterized protein</fullName>
    </submittedName>
</protein>
<dbReference type="AlphaFoldDB" id="A0A1H9AUT1"/>
<proteinExistence type="predicted"/>
<reference evidence="1 2" key="1">
    <citation type="submission" date="2016-10" db="EMBL/GenBank/DDBJ databases">
        <authorList>
            <person name="de Groot N.N."/>
        </authorList>
    </citation>
    <scope>NUCLEOTIDE SEQUENCE [LARGE SCALE GENOMIC DNA]</scope>
    <source>
        <strain evidence="1 2">DSM 378</strain>
    </source>
</reference>
<gene>
    <name evidence="1" type="ORF">SAMN04244573_00494</name>
</gene>
<dbReference type="RefSeq" id="WP_090619276.1">
    <property type="nucleotide sequence ID" value="NZ_FOFJ01000003.1"/>
</dbReference>
<evidence type="ECO:0000313" key="1">
    <source>
        <dbReference type="EMBL" id="SEP80562.1"/>
    </source>
</evidence>
<sequence>MENDDLKESHFIPKFVGKWIKKTSVTGYIREKNEVHKRAQDIAKEHWLCGDCEQLFSGWEREFANKVFYPFVNEGKSVANYGNWMSKFCASLSWRTLTYIRSKNPNDENDEERKVLLDAAQEHLRKYLVGESDNLNQYEQHLFPLEKIESTDSHDLPPSINRYFLRIMSMDIVGNSTDQYIFTKLPSFMLLGVIKAKNVKPMRSSRIAINSGVLSPREYRWPDGFASYIFEKADEVIELHQSIPQKHLDSFDKYIQENPEKVIKSKQFQAFLDDYERFGDDVFS</sequence>
<accession>A0A1H9AUT1</accession>
<dbReference type="Proteomes" id="UP000199267">
    <property type="component" value="Unassembled WGS sequence"/>
</dbReference>
<dbReference type="EMBL" id="FOFJ01000003">
    <property type="protein sequence ID" value="SEP80562.1"/>
    <property type="molecule type" value="Genomic_DNA"/>
</dbReference>
<evidence type="ECO:0000313" key="2">
    <source>
        <dbReference type="Proteomes" id="UP000199267"/>
    </source>
</evidence>